<feature type="compositionally biased region" description="Basic and acidic residues" evidence="1">
    <location>
        <begin position="71"/>
        <end position="85"/>
    </location>
</feature>
<feature type="region of interest" description="Disordered" evidence="1">
    <location>
        <begin position="58"/>
        <end position="155"/>
    </location>
</feature>
<feature type="compositionally biased region" description="Basic and acidic residues" evidence="1">
    <location>
        <begin position="123"/>
        <end position="135"/>
    </location>
</feature>
<feature type="non-terminal residue" evidence="2">
    <location>
        <position position="1"/>
    </location>
</feature>
<gene>
    <name evidence="2" type="ORF">SAMN04488528_10992</name>
</gene>
<evidence type="ECO:0000313" key="3">
    <source>
        <dbReference type="Proteomes" id="UP000198619"/>
    </source>
</evidence>
<proteinExistence type="predicted"/>
<organism evidence="2 3">
    <name type="scientific">Clostridium frigidicarnis</name>
    <dbReference type="NCBI Taxonomy" id="84698"/>
    <lineage>
        <taxon>Bacteria</taxon>
        <taxon>Bacillati</taxon>
        <taxon>Bacillota</taxon>
        <taxon>Clostridia</taxon>
        <taxon>Eubacteriales</taxon>
        <taxon>Clostridiaceae</taxon>
        <taxon>Clostridium</taxon>
    </lineage>
</organism>
<evidence type="ECO:0000313" key="2">
    <source>
        <dbReference type="EMBL" id="SFB48005.1"/>
    </source>
</evidence>
<dbReference type="Proteomes" id="UP000198619">
    <property type="component" value="Unassembled WGS sequence"/>
</dbReference>
<dbReference type="AlphaFoldDB" id="A0A1I1BCA3"/>
<keyword evidence="3" id="KW-1185">Reference proteome</keyword>
<accession>A0A1I1BCA3</accession>
<evidence type="ECO:0000256" key="1">
    <source>
        <dbReference type="SAM" id="MobiDB-lite"/>
    </source>
</evidence>
<protein>
    <submittedName>
        <fullName evidence="2">Uncharacterized protein</fullName>
    </submittedName>
</protein>
<feature type="compositionally biased region" description="Polar residues" evidence="1">
    <location>
        <begin position="108"/>
        <end position="119"/>
    </location>
</feature>
<reference evidence="2 3" key="1">
    <citation type="submission" date="2016-10" db="EMBL/GenBank/DDBJ databases">
        <authorList>
            <person name="de Groot N.N."/>
        </authorList>
    </citation>
    <scope>NUCLEOTIDE SEQUENCE [LARGE SCALE GENOMIC DNA]</scope>
    <source>
        <strain evidence="2 3">DSM 12271</strain>
    </source>
</reference>
<name>A0A1I1BCA3_9CLOT</name>
<dbReference type="EMBL" id="FOKI01000099">
    <property type="protein sequence ID" value="SFB48005.1"/>
    <property type="molecule type" value="Genomic_DNA"/>
</dbReference>
<sequence>GATSFAMFSGSQTSASAAGVGRVPIKSFGSSGNTQPLKQTETQKSFNAALASRNVEGAGKAKIPGPTIDRNTGKEVGRFIGDKKGNIMIEPKGGSTVPGKNPVDTHTLYPNRSNYQRLNPSGHPKDPTPHGHGHLEGTGPNMKGQGPSIDVNGNQVDLWNPTAHWEINK</sequence>
<dbReference type="RefSeq" id="WP_207647697.1">
    <property type="nucleotide sequence ID" value="NZ_FOKI01000099.1"/>
</dbReference>